<dbReference type="GO" id="GO:0007032">
    <property type="term" value="P:endosome organization"/>
    <property type="evidence" value="ECO:0007669"/>
    <property type="project" value="TreeGrafter"/>
</dbReference>
<feature type="compositionally biased region" description="Low complexity" evidence="4">
    <location>
        <begin position="440"/>
        <end position="453"/>
    </location>
</feature>
<feature type="region of interest" description="Disordered" evidence="4">
    <location>
        <begin position="58"/>
        <end position="95"/>
    </location>
</feature>
<dbReference type="InterPro" id="IPR013761">
    <property type="entry name" value="SAM/pointed_sf"/>
</dbReference>
<dbReference type="PROSITE" id="PS50002">
    <property type="entry name" value="SH3"/>
    <property type="match status" value="1"/>
</dbReference>
<evidence type="ECO:0000259" key="7">
    <source>
        <dbReference type="PROSITE" id="PS50105"/>
    </source>
</evidence>
<name>A0A427YCP2_9TREE</name>
<dbReference type="SMART" id="SM00454">
    <property type="entry name" value="SAM"/>
    <property type="match status" value="1"/>
</dbReference>
<keyword evidence="2" id="KW-0597">Phosphoprotein</keyword>
<evidence type="ECO:0000313" key="8">
    <source>
        <dbReference type="EMBL" id="RSH88836.1"/>
    </source>
</evidence>
<dbReference type="InterPro" id="IPR045188">
    <property type="entry name" value="Boi1/Boi2-like"/>
</dbReference>
<dbReference type="PROSITE" id="PS50105">
    <property type="entry name" value="SAM_DOMAIN"/>
    <property type="match status" value="1"/>
</dbReference>
<dbReference type="CDD" id="cd13316">
    <property type="entry name" value="PH_Boi"/>
    <property type="match status" value="1"/>
</dbReference>
<feature type="compositionally biased region" description="Low complexity" evidence="4">
    <location>
        <begin position="273"/>
        <end position="282"/>
    </location>
</feature>
<dbReference type="GO" id="GO:0005829">
    <property type="term" value="C:cytosol"/>
    <property type="evidence" value="ECO:0007669"/>
    <property type="project" value="GOC"/>
</dbReference>
<dbReference type="CDD" id="cd00174">
    <property type="entry name" value="SH3"/>
    <property type="match status" value="1"/>
</dbReference>
<dbReference type="InterPro" id="IPR001660">
    <property type="entry name" value="SAM"/>
</dbReference>
<evidence type="ECO:0000256" key="4">
    <source>
        <dbReference type="SAM" id="MobiDB-lite"/>
    </source>
</evidence>
<protein>
    <submittedName>
        <fullName evidence="8">Polar growth protein</fullName>
    </submittedName>
</protein>
<keyword evidence="1 3" id="KW-0728">SH3 domain</keyword>
<feature type="domain" description="SAM" evidence="7">
    <location>
        <begin position="291"/>
        <end position="355"/>
    </location>
</feature>
<dbReference type="AlphaFoldDB" id="A0A427YCP2"/>
<dbReference type="EMBL" id="RSCD01000016">
    <property type="protein sequence ID" value="RSH88836.1"/>
    <property type="molecule type" value="Genomic_DNA"/>
</dbReference>
<evidence type="ECO:0000313" key="9">
    <source>
        <dbReference type="Proteomes" id="UP000279259"/>
    </source>
</evidence>
<dbReference type="Pfam" id="PF07647">
    <property type="entry name" value="SAM_2"/>
    <property type="match status" value="1"/>
</dbReference>
<feature type="domain" description="PH" evidence="6">
    <location>
        <begin position="535"/>
        <end position="630"/>
    </location>
</feature>
<dbReference type="Gene3D" id="1.10.150.50">
    <property type="entry name" value="Transcription Factor, Ets-1"/>
    <property type="match status" value="1"/>
</dbReference>
<feature type="region of interest" description="Disordered" evidence="4">
    <location>
        <begin position="428"/>
        <end position="527"/>
    </location>
</feature>
<dbReference type="Pfam" id="PF00018">
    <property type="entry name" value="SH3_1"/>
    <property type="match status" value="1"/>
</dbReference>
<evidence type="ECO:0000256" key="1">
    <source>
        <dbReference type="ARBA" id="ARBA00022443"/>
    </source>
</evidence>
<feature type="compositionally biased region" description="Polar residues" evidence="4">
    <location>
        <begin position="506"/>
        <end position="524"/>
    </location>
</feature>
<feature type="compositionally biased region" description="Low complexity" evidence="4">
    <location>
        <begin position="357"/>
        <end position="376"/>
    </location>
</feature>
<dbReference type="OrthoDB" id="73680at2759"/>
<feature type="compositionally biased region" description="Basic and acidic residues" evidence="4">
    <location>
        <begin position="183"/>
        <end position="192"/>
    </location>
</feature>
<feature type="region of interest" description="Disordered" evidence="4">
    <location>
        <begin position="355"/>
        <end position="411"/>
    </location>
</feature>
<proteinExistence type="predicted"/>
<dbReference type="InterPro" id="IPR001849">
    <property type="entry name" value="PH_domain"/>
</dbReference>
<keyword evidence="9" id="KW-1185">Reference proteome</keyword>
<dbReference type="GO" id="GO:0005802">
    <property type="term" value="C:trans-Golgi network"/>
    <property type="evidence" value="ECO:0007669"/>
    <property type="project" value="TreeGrafter"/>
</dbReference>
<feature type="region of interest" description="Disordered" evidence="4">
    <location>
        <begin position="183"/>
        <end position="289"/>
    </location>
</feature>
<dbReference type="STRING" id="1890683.A0A427YCP2"/>
<evidence type="ECO:0000259" key="5">
    <source>
        <dbReference type="PROSITE" id="PS50002"/>
    </source>
</evidence>
<feature type="region of interest" description="Disordered" evidence="4">
    <location>
        <begin position="652"/>
        <end position="740"/>
    </location>
</feature>
<dbReference type="SMART" id="SM00326">
    <property type="entry name" value="SH3"/>
    <property type="match status" value="1"/>
</dbReference>
<dbReference type="SMART" id="SM00233">
    <property type="entry name" value="PH"/>
    <property type="match status" value="1"/>
</dbReference>
<dbReference type="GO" id="GO:0005769">
    <property type="term" value="C:early endosome"/>
    <property type="evidence" value="ECO:0007669"/>
    <property type="project" value="TreeGrafter"/>
</dbReference>
<dbReference type="SUPFAM" id="SSF50044">
    <property type="entry name" value="SH3-domain"/>
    <property type="match status" value="1"/>
</dbReference>
<dbReference type="InterPro" id="IPR011993">
    <property type="entry name" value="PH-like_dom_sf"/>
</dbReference>
<dbReference type="PANTHER" id="PTHR22902">
    <property type="entry name" value="SESQUIPEDALIAN"/>
    <property type="match status" value="1"/>
</dbReference>
<dbReference type="Proteomes" id="UP000279259">
    <property type="component" value="Unassembled WGS sequence"/>
</dbReference>
<accession>A0A427YCP2</accession>
<organism evidence="8 9">
    <name type="scientific">Saitozyma podzolica</name>
    <dbReference type="NCBI Taxonomy" id="1890683"/>
    <lineage>
        <taxon>Eukaryota</taxon>
        <taxon>Fungi</taxon>
        <taxon>Dikarya</taxon>
        <taxon>Basidiomycota</taxon>
        <taxon>Agaricomycotina</taxon>
        <taxon>Tremellomycetes</taxon>
        <taxon>Tremellales</taxon>
        <taxon>Trimorphomycetaceae</taxon>
        <taxon>Saitozyma</taxon>
    </lineage>
</organism>
<reference evidence="8 9" key="1">
    <citation type="submission" date="2018-11" db="EMBL/GenBank/DDBJ databases">
        <title>Genome sequence of Saitozyma podzolica DSM 27192.</title>
        <authorList>
            <person name="Aliyu H."/>
            <person name="Gorte O."/>
            <person name="Ochsenreither K."/>
        </authorList>
    </citation>
    <scope>NUCLEOTIDE SEQUENCE [LARGE SCALE GENOMIC DNA]</scope>
    <source>
        <strain evidence="8 9">DSM 27192</strain>
    </source>
</reference>
<dbReference type="InterPro" id="IPR001452">
    <property type="entry name" value="SH3_domain"/>
</dbReference>
<dbReference type="GO" id="GO:0055037">
    <property type="term" value="C:recycling endosome"/>
    <property type="evidence" value="ECO:0007669"/>
    <property type="project" value="TreeGrafter"/>
</dbReference>
<feature type="compositionally biased region" description="Low complexity" evidence="4">
    <location>
        <begin position="702"/>
        <end position="714"/>
    </location>
</feature>
<dbReference type="GO" id="GO:0001881">
    <property type="term" value="P:receptor recycling"/>
    <property type="evidence" value="ECO:0007669"/>
    <property type="project" value="TreeGrafter"/>
</dbReference>
<dbReference type="SUPFAM" id="SSF50729">
    <property type="entry name" value="PH domain-like"/>
    <property type="match status" value="1"/>
</dbReference>
<dbReference type="GO" id="GO:0042147">
    <property type="term" value="P:retrograde transport, endosome to Golgi"/>
    <property type="evidence" value="ECO:0007669"/>
    <property type="project" value="TreeGrafter"/>
</dbReference>
<gene>
    <name evidence="8" type="primary">BOI2</name>
    <name evidence="8" type="ORF">EHS25_003064</name>
</gene>
<comment type="caution">
    <text evidence="8">The sequence shown here is derived from an EMBL/GenBank/DDBJ whole genome shotgun (WGS) entry which is preliminary data.</text>
</comment>
<dbReference type="PRINTS" id="PR00452">
    <property type="entry name" value="SH3DOMAIN"/>
</dbReference>
<sequence>MLVVRAVHTFVAEHADELEFQAGEDIEVIERDEAFGDGWWRGRNTKGEEGLFPATYISEEPISPHPNPPNETTIPPVEAAPAPPKDHSIPPSPKAAAVVPKSDVDAVVPLPPSPKGGSAGILPAVAAGAGAAAVGATTVMGKTIGEIQNAIESIAKPGESDDEHEQLGIGQDTRARLAEQAKIANEQRDRNRGSGGVAGLVYSDESEDEEDDVRRTPKVRSLTNGNGYHEPKPEAATAAAVGSVIPPVSPAPVDAPQSQRSLEPALPLPSTPPLGGSRPTSGIPAKPATQWSVDEVVDWAKAKGFDEGVWSKFREHEIAGDLLLELDANLLKELDIPQFGKRLRVAQAISELRRPTSLLSSSSQQQASSIGSNQGATRGMSAPPMSLGKPPVASPTQTPPEDGSTGHTVWSHGRKISTATIPSMQAIKEGEKSQPISPVSATTPTSPATPGGTLKRESSGSMSHKRGKLSIDSKERLSFFSRARKPAPTTPGDNRSSSRLGVASTKVHQMQPASPQQGNGTAPSGTAAALRQIGAPDHAGYMKKKGERYGTWKMRYFVLKGPHLYYMNSEQEDRVKGHIALAGHRVIVDENLNPGSYGFRLVGPDKPHYFSSSEQTSIREWMKALMKATIARDYTVAVTSSCNIPTIPLAEAQALAPRPPSPATRDATQRATRRENTNQLTAHDASILMSLDTSSGQRRRASQQLSSPQLSPGRPSRDLRRPSSSIQSVSNAPVSPSFARVPSQDYSPLVQWVNSNLPPPYPKASSLPQSFISGEVIFLLLRHLSGVEPSPPVPPTAFAPESDGSPGLSGLFAMMDIIIDAGVDTAGVSINEVRLGDAPAIARLLESIKSWATQSGVGAA</sequence>
<evidence type="ECO:0000256" key="3">
    <source>
        <dbReference type="PROSITE-ProRule" id="PRU00192"/>
    </source>
</evidence>
<dbReference type="PROSITE" id="PS50003">
    <property type="entry name" value="PH_DOMAIN"/>
    <property type="match status" value="1"/>
</dbReference>
<evidence type="ECO:0000256" key="2">
    <source>
        <dbReference type="ARBA" id="ARBA00022553"/>
    </source>
</evidence>
<feature type="domain" description="SH3" evidence="5">
    <location>
        <begin position="1"/>
        <end position="62"/>
    </location>
</feature>
<dbReference type="SUPFAM" id="SSF47769">
    <property type="entry name" value="SAM/Pointed domain"/>
    <property type="match status" value="1"/>
</dbReference>
<evidence type="ECO:0000259" key="6">
    <source>
        <dbReference type="PROSITE" id="PS50003"/>
    </source>
</evidence>
<dbReference type="PANTHER" id="PTHR22902:SF27">
    <property type="entry name" value="PLECKSTRIN HOMOLOGY DOMAIN-CONTAINING FAMILY A MEMBER 3"/>
    <property type="match status" value="1"/>
</dbReference>
<dbReference type="Gene3D" id="2.30.30.40">
    <property type="entry name" value="SH3 Domains"/>
    <property type="match status" value="1"/>
</dbReference>
<dbReference type="Pfam" id="PF00169">
    <property type="entry name" value="PH"/>
    <property type="match status" value="1"/>
</dbReference>
<dbReference type="Gene3D" id="2.30.29.30">
    <property type="entry name" value="Pleckstrin-homology domain (PH domain)/Phosphotyrosine-binding domain (PTB)"/>
    <property type="match status" value="1"/>
</dbReference>
<dbReference type="InterPro" id="IPR036028">
    <property type="entry name" value="SH3-like_dom_sf"/>
</dbReference>